<dbReference type="SMART" id="SM00848">
    <property type="entry name" value="Inhibitor_I29"/>
    <property type="match status" value="1"/>
</dbReference>
<gene>
    <name evidence="3" type="ORF">PLBR_LOCUS905</name>
</gene>
<protein>
    <recommendedName>
        <fullName evidence="2">Cathepsin propeptide inhibitor domain-containing protein</fullName>
    </recommendedName>
</protein>
<dbReference type="Pfam" id="PF08246">
    <property type="entry name" value="Inhibitor_I29"/>
    <property type="match status" value="1"/>
</dbReference>
<dbReference type="InterPro" id="IPR013201">
    <property type="entry name" value="Prot_inhib_I29"/>
</dbReference>
<evidence type="ECO:0000259" key="2">
    <source>
        <dbReference type="SMART" id="SM00848"/>
    </source>
</evidence>
<dbReference type="Gene3D" id="1.10.287.2250">
    <property type="match status" value="1"/>
</dbReference>
<geneLocation type="mitochondrion" evidence="3"/>
<accession>A0A3P3Y0Z4</accession>
<keyword evidence="1" id="KW-0732">Signal</keyword>
<name>A0A3P3Y0Z4_PLABS</name>
<feature type="chain" id="PRO_5018236099" description="Cathepsin propeptide inhibitor domain-containing protein" evidence="1">
    <location>
        <begin position="32"/>
        <end position="127"/>
    </location>
</feature>
<feature type="domain" description="Cathepsin propeptide inhibitor" evidence="2">
    <location>
        <begin position="55"/>
        <end position="111"/>
    </location>
</feature>
<dbReference type="InterPro" id="IPR038765">
    <property type="entry name" value="Papain-like_cys_pep_sf"/>
</dbReference>
<evidence type="ECO:0000313" key="3">
    <source>
        <dbReference type="EMBL" id="SPQ93690.1"/>
    </source>
</evidence>
<reference evidence="3 4" key="1">
    <citation type="submission" date="2018-03" db="EMBL/GenBank/DDBJ databases">
        <authorList>
            <person name="Fogelqvist J."/>
        </authorList>
    </citation>
    <scope>NUCLEOTIDE SEQUENCE [LARGE SCALE GENOMIC DNA]</scope>
</reference>
<dbReference type="Proteomes" id="UP000290189">
    <property type="component" value="Unassembled WGS sequence"/>
</dbReference>
<proteinExistence type="predicted"/>
<evidence type="ECO:0000256" key="1">
    <source>
        <dbReference type="SAM" id="SignalP"/>
    </source>
</evidence>
<dbReference type="AlphaFoldDB" id="A0A3P3Y0Z4"/>
<evidence type="ECO:0000313" key="4">
    <source>
        <dbReference type="Proteomes" id="UP000290189"/>
    </source>
</evidence>
<keyword evidence="3" id="KW-0496">Mitochondrion</keyword>
<feature type="signal peptide" evidence="1">
    <location>
        <begin position="1"/>
        <end position="31"/>
    </location>
</feature>
<sequence length="127" mass="14125">MTVGLQARRVVPAATLVFVAVLVCAMAGVDAVAGVEAESYVMPVVDTDNAREVQFQAWMSEHGKGYPTVDEYHKRLRIFSDNVDYIERTNAAGGPTRVKLNKYADLTLGEFKAANFRMPDHRRHKQA</sequence>
<dbReference type="SUPFAM" id="SSF54001">
    <property type="entry name" value="Cysteine proteinases"/>
    <property type="match status" value="1"/>
</dbReference>
<dbReference type="EMBL" id="OVEO01000001">
    <property type="protein sequence ID" value="SPQ93690.1"/>
    <property type="molecule type" value="Genomic_DNA"/>
</dbReference>
<organism evidence="3 4">
    <name type="scientific">Plasmodiophora brassicae</name>
    <name type="common">Clubroot disease agent</name>
    <dbReference type="NCBI Taxonomy" id="37360"/>
    <lineage>
        <taxon>Eukaryota</taxon>
        <taxon>Sar</taxon>
        <taxon>Rhizaria</taxon>
        <taxon>Endomyxa</taxon>
        <taxon>Phytomyxea</taxon>
        <taxon>Plasmodiophorida</taxon>
        <taxon>Plasmodiophoridae</taxon>
        <taxon>Plasmodiophora</taxon>
    </lineage>
</organism>